<dbReference type="Gene3D" id="3.40.50.720">
    <property type="entry name" value="NAD(P)-binding Rossmann-like Domain"/>
    <property type="match status" value="1"/>
</dbReference>
<organism evidence="7 8">
    <name type="scientific">Candidatus Bilophila faecipullorum</name>
    <dbReference type="NCBI Taxonomy" id="2838482"/>
    <lineage>
        <taxon>Bacteria</taxon>
        <taxon>Pseudomonadati</taxon>
        <taxon>Thermodesulfobacteriota</taxon>
        <taxon>Desulfovibrionia</taxon>
        <taxon>Desulfovibrionales</taxon>
        <taxon>Desulfovibrionaceae</taxon>
        <taxon>Bilophila</taxon>
    </lineage>
</organism>
<evidence type="ECO:0000259" key="6">
    <source>
        <dbReference type="SMART" id="SM00829"/>
    </source>
</evidence>
<keyword evidence="3" id="KW-0479">Metal-binding</keyword>
<dbReference type="InterPro" id="IPR013149">
    <property type="entry name" value="ADH-like_C"/>
</dbReference>
<dbReference type="GO" id="GO:0046872">
    <property type="term" value="F:metal ion binding"/>
    <property type="evidence" value="ECO:0007669"/>
    <property type="project" value="UniProtKB-KW"/>
</dbReference>
<dbReference type="SUPFAM" id="SSF51735">
    <property type="entry name" value="NAD(P)-binding Rossmann-fold domains"/>
    <property type="match status" value="1"/>
</dbReference>
<dbReference type="Gene3D" id="3.90.180.10">
    <property type="entry name" value="Medium-chain alcohol dehydrogenases, catalytic domain"/>
    <property type="match status" value="1"/>
</dbReference>
<evidence type="ECO:0000256" key="3">
    <source>
        <dbReference type="ARBA" id="ARBA00022723"/>
    </source>
</evidence>
<dbReference type="SUPFAM" id="SSF50129">
    <property type="entry name" value="GroES-like"/>
    <property type="match status" value="1"/>
</dbReference>
<evidence type="ECO:0000313" key="8">
    <source>
        <dbReference type="Proteomes" id="UP000824264"/>
    </source>
</evidence>
<dbReference type="Proteomes" id="UP000824264">
    <property type="component" value="Unassembled WGS sequence"/>
</dbReference>
<dbReference type="GO" id="GO:0016491">
    <property type="term" value="F:oxidoreductase activity"/>
    <property type="evidence" value="ECO:0007669"/>
    <property type="project" value="UniProtKB-KW"/>
</dbReference>
<dbReference type="PANTHER" id="PTHR43161:SF9">
    <property type="entry name" value="SORBITOL DEHYDROGENASE"/>
    <property type="match status" value="1"/>
</dbReference>
<dbReference type="InterPro" id="IPR013154">
    <property type="entry name" value="ADH-like_N"/>
</dbReference>
<sequence>MKACVLYGPKDLRIEERPLPEPAPGHVRLRMGGVGICGSDLHYYHIGRVGNAVVREPMILGHEISGVVDAVGPGTDGLLPGQKVIVNPSDECGTCEWCRSGRQNLCPSLRYYGSAARTPHVQGVMAEYPLVQARQCVVIDDAVPLTLAACVEPLAIALHAASRAGNLLGKRVFVSGAGPVGCLIAAVARLNGAASVCVSDMERFPLSVAGKLGADLLLSATDAGALAGLENGCDVCFEASGAVGGMNSCLRSVAPGGTVVHVGFLSEEEVAYPVNTMVIRKEVTVCGSLRAYQEFPLAARLVASGRLDLTPLVTAVYPLEQAEEAILAASDKTRSMKVVLTGPAAD</sequence>
<reference evidence="7" key="2">
    <citation type="submission" date="2021-04" db="EMBL/GenBank/DDBJ databases">
        <authorList>
            <person name="Gilroy R."/>
        </authorList>
    </citation>
    <scope>NUCLEOTIDE SEQUENCE</scope>
    <source>
        <strain evidence="7">ChiSxjej5B17-1746</strain>
    </source>
</reference>
<accession>A0A9D1QZ16</accession>
<evidence type="ECO:0000313" key="7">
    <source>
        <dbReference type="EMBL" id="HIW78543.1"/>
    </source>
</evidence>
<evidence type="ECO:0000256" key="4">
    <source>
        <dbReference type="ARBA" id="ARBA00022833"/>
    </source>
</evidence>
<keyword evidence="5" id="KW-0560">Oxidoreductase</keyword>
<reference evidence="7" key="1">
    <citation type="journal article" date="2021" name="PeerJ">
        <title>Extensive microbial diversity within the chicken gut microbiome revealed by metagenomics and culture.</title>
        <authorList>
            <person name="Gilroy R."/>
            <person name="Ravi A."/>
            <person name="Getino M."/>
            <person name="Pursley I."/>
            <person name="Horton D.L."/>
            <person name="Alikhan N.F."/>
            <person name="Baker D."/>
            <person name="Gharbi K."/>
            <person name="Hall N."/>
            <person name="Watson M."/>
            <person name="Adriaenssens E.M."/>
            <person name="Foster-Nyarko E."/>
            <person name="Jarju S."/>
            <person name="Secka A."/>
            <person name="Antonio M."/>
            <person name="Oren A."/>
            <person name="Chaudhuri R.R."/>
            <person name="La Ragione R."/>
            <person name="Hildebrand F."/>
            <person name="Pallen M.J."/>
        </authorList>
    </citation>
    <scope>NUCLEOTIDE SEQUENCE</scope>
    <source>
        <strain evidence="7">ChiSxjej5B17-1746</strain>
    </source>
</reference>
<dbReference type="EMBL" id="DXGI01000190">
    <property type="protein sequence ID" value="HIW78543.1"/>
    <property type="molecule type" value="Genomic_DNA"/>
</dbReference>
<proteinExistence type="inferred from homology"/>
<keyword evidence="4" id="KW-0862">Zinc</keyword>
<protein>
    <submittedName>
        <fullName evidence="7">L-idonate 5-dehydrogenase</fullName>
    </submittedName>
</protein>
<dbReference type="SMART" id="SM00829">
    <property type="entry name" value="PKS_ER"/>
    <property type="match status" value="1"/>
</dbReference>
<dbReference type="InterPro" id="IPR020843">
    <property type="entry name" value="ER"/>
</dbReference>
<dbReference type="Pfam" id="PF08240">
    <property type="entry name" value="ADH_N"/>
    <property type="match status" value="1"/>
</dbReference>
<evidence type="ECO:0000256" key="2">
    <source>
        <dbReference type="ARBA" id="ARBA00008072"/>
    </source>
</evidence>
<comment type="caution">
    <text evidence="7">The sequence shown here is derived from an EMBL/GenBank/DDBJ whole genome shotgun (WGS) entry which is preliminary data.</text>
</comment>
<evidence type="ECO:0000256" key="5">
    <source>
        <dbReference type="ARBA" id="ARBA00023002"/>
    </source>
</evidence>
<dbReference type="InterPro" id="IPR036291">
    <property type="entry name" value="NAD(P)-bd_dom_sf"/>
</dbReference>
<evidence type="ECO:0000256" key="1">
    <source>
        <dbReference type="ARBA" id="ARBA00001947"/>
    </source>
</evidence>
<comment type="similarity">
    <text evidence="2">Belongs to the zinc-containing alcohol dehydrogenase family.</text>
</comment>
<dbReference type="InterPro" id="IPR011032">
    <property type="entry name" value="GroES-like_sf"/>
</dbReference>
<dbReference type="Pfam" id="PF00107">
    <property type="entry name" value="ADH_zinc_N"/>
    <property type="match status" value="1"/>
</dbReference>
<comment type="cofactor">
    <cofactor evidence="1">
        <name>Zn(2+)</name>
        <dbReference type="ChEBI" id="CHEBI:29105"/>
    </cofactor>
</comment>
<feature type="domain" description="Enoyl reductase (ER)" evidence="6">
    <location>
        <begin position="8"/>
        <end position="340"/>
    </location>
</feature>
<name>A0A9D1QZ16_9BACT</name>
<dbReference type="AlphaFoldDB" id="A0A9D1QZ16"/>
<dbReference type="PANTHER" id="PTHR43161">
    <property type="entry name" value="SORBITOL DEHYDROGENASE"/>
    <property type="match status" value="1"/>
</dbReference>
<dbReference type="CDD" id="cd08232">
    <property type="entry name" value="idonate-5-DH"/>
    <property type="match status" value="1"/>
</dbReference>
<gene>
    <name evidence="7" type="ORF">H9874_05280</name>
</gene>